<proteinExistence type="predicted"/>
<gene>
    <name evidence="2" type="ORF">P0O15_05890</name>
</gene>
<dbReference type="PANTHER" id="PTHR30217:SF10">
    <property type="entry name" value="23S RRNA 5-HYDROXYCYTIDINE C2501 SYNTHASE"/>
    <property type="match status" value="1"/>
</dbReference>
<evidence type="ECO:0000259" key="1">
    <source>
        <dbReference type="Pfam" id="PF12392"/>
    </source>
</evidence>
<keyword evidence="3" id="KW-1185">Reference proteome</keyword>
<evidence type="ECO:0000313" key="3">
    <source>
        <dbReference type="Proteomes" id="UP001220010"/>
    </source>
</evidence>
<reference evidence="2 3" key="1">
    <citation type="submission" date="2023-03" db="EMBL/GenBank/DDBJ databases">
        <title>WGS of Methanotrichaceae archaeon Mx.</title>
        <authorList>
            <person name="Sorokin D.Y."/>
            <person name="Merkel A.Y."/>
        </authorList>
    </citation>
    <scope>NUCLEOTIDE SEQUENCE [LARGE SCALE GENOMIC DNA]</scope>
    <source>
        <strain evidence="2 3">Mx</strain>
    </source>
</reference>
<sequence>MRRSREVPELLAPAGSWDGLLAALDAGADAVYLAGKRFGARRGAENFDDQQLAKAIDLAHLRGVRVYVAVNTLIPEAEVGEVAERLLALYGMGADAVLVQDLGVLRLARDIVPDLELHASTQMTISTLEGARWCAEMGLSRAVLARELTLPEVVEIGEKASIGVEVFVHGALCYSYSGQCLLSSAIGGRSGNRGLCAQPCRKPYSLMRAKERDPWGRPLGLEEVPLPGRYLLSSKDLACYPNLQELAKAPIEAVKIEGRMRSPEYVRAVVSIYRRALDAISRFDWAPSARDYRDLALAFNRSFTPGWIGGARRGEIVSCERPDNRGLRIGHVVSWDRRRKAASVRIEGELVPERGDGLVISSRDKEVGTVARSPVLLEEGLISLPSSEPVERGAIVYITRRASLGGGPGTPGKPIPIDLEVRWDGMTPALRGEVFLPDGKVVSSIMEADFSMEAAKKRPLSQDDIKAQLFKAGGTPFFVRKIEMDYPGGLFAPLGVVNRLRREFLKLAEEDVASSFRPAEEMVMRARAKLEGLMDERRPSARTPVLTGSRPSVSVYADSLPAVAGACEGGCRRVYFEPAVAIAGERRCKPEAFAPTDLLEILALAKEICDAGGADLVWKWPRIARRSFLDFAAPLLKRAEVEEVMVEGFGLAEAVAAVAPEMRVSGSFGLNIWNSIAVEALSARFSRLALSPELSAPEVEELVVRSRLIPNRPDLEVLVQGNVEAMVAEDCLLSSALGCDEAATSGADFWGIRDETGRVFPVRRDGECRTRVYNAVELSLVDQVPALADMGVSSIAVDARGRTRDYARRMAEIFGEAVGGGDLSRLKGQAMEISLGGTTGGAFLRGRREGPL</sequence>
<accession>A0ABT5X7N1</accession>
<dbReference type="PANTHER" id="PTHR30217">
    <property type="entry name" value="PEPTIDASE U32 FAMILY"/>
    <property type="match status" value="1"/>
</dbReference>
<dbReference type="Pfam" id="PF01136">
    <property type="entry name" value="Peptidase_U32"/>
    <property type="match status" value="2"/>
</dbReference>
<organism evidence="2 3">
    <name type="scientific">Candidatus Methanocrinis natronophilus</name>
    <dbReference type="NCBI Taxonomy" id="3033396"/>
    <lineage>
        <taxon>Archaea</taxon>
        <taxon>Methanobacteriati</taxon>
        <taxon>Methanobacteriota</taxon>
        <taxon>Stenosarchaea group</taxon>
        <taxon>Methanomicrobia</taxon>
        <taxon>Methanotrichales</taxon>
        <taxon>Methanotrichaceae</taxon>
        <taxon>Methanocrinis</taxon>
    </lineage>
</organism>
<dbReference type="InterPro" id="IPR020988">
    <property type="entry name" value="Pept_U32_collagenase"/>
</dbReference>
<dbReference type="Pfam" id="PF12392">
    <property type="entry name" value="DUF3656"/>
    <property type="match status" value="1"/>
</dbReference>
<dbReference type="InterPro" id="IPR051454">
    <property type="entry name" value="RNA/ubiquinone_mod_enzymes"/>
</dbReference>
<feature type="domain" description="Peptidase U32 collagenase" evidence="1">
    <location>
        <begin position="411"/>
        <end position="511"/>
    </location>
</feature>
<evidence type="ECO:0000313" key="2">
    <source>
        <dbReference type="EMBL" id="MDF0590705.1"/>
    </source>
</evidence>
<name>A0ABT5X7N1_9EURY</name>
<dbReference type="EMBL" id="JARFPK010000017">
    <property type="protein sequence ID" value="MDF0590705.1"/>
    <property type="molecule type" value="Genomic_DNA"/>
</dbReference>
<protein>
    <submittedName>
        <fullName evidence="2">U32 family peptidase</fullName>
    </submittedName>
</protein>
<dbReference type="InterPro" id="IPR001539">
    <property type="entry name" value="Peptidase_U32"/>
</dbReference>
<dbReference type="RefSeq" id="WP_316966453.1">
    <property type="nucleotide sequence ID" value="NZ_JARFPK010000017.1"/>
</dbReference>
<dbReference type="PROSITE" id="PS01276">
    <property type="entry name" value="PEPTIDASE_U32"/>
    <property type="match status" value="1"/>
</dbReference>
<comment type="caution">
    <text evidence="2">The sequence shown here is derived from an EMBL/GenBank/DDBJ whole genome shotgun (WGS) entry which is preliminary data.</text>
</comment>
<dbReference type="Proteomes" id="UP001220010">
    <property type="component" value="Unassembled WGS sequence"/>
</dbReference>